<dbReference type="KEGG" id="ckh:LVJ77_10475"/>
<dbReference type="Proteomes" id="UP000831534">
    <property type="component" value="Chromosome"/>
</dbReference>
<gene>
    <name evidence="2" type="ORF">LVJ77_10475</name>
</gene>
<feature type="transmembrane region" description="Helical" evidence="1">
    <location>
        <begin position="226"/>
        <end position="245"/>
    </location>
</feature>
<evidence type="ECO:0000256" key="1">
    <source>
        <dbReference type="SAM" id="Phobius"/>
    </source>
</evidence>
<evidence type="ECO:0000313" key="3">
    <source>
        <dbReference type="Proteomes" id="UP000831534"/>
    </source>
</evidence>
<dbReference type="AlphaFoldDB" id="A0A8T9MTP5"/>
<proteinExistence type="predicted"/>
<protein>
    <recommendedName>
        <fullName evidence="4">J domain-containing protein</fullName>
    </recommendedName>
</protein>
<dbReference type="EMBL" id="CP091521">
    <property type="protein sequence ID" value="UOP04631.1"/>
    <property type="molecule type" value="Genomic_DNA"/>
</dbReference>
<name>A0A8T9MTP5_9NEIS</name>
<organism evidence="2 3">
    <name type="scientific">Conchiformibius kuhniae</name>
    <dbReference type="NCBI Taxonomy" id="211502"/>
    <lineage>
        <taxon>Bacteria</taxon>
        <taxon>Pseudomonadati</taxon>
        <taxon>Pseudomonadota</taxon>
        <taxon>Betaproteobacteria</taxon>
        <taxon>Neisseriales</taxon>
        <taxon>Neisseriaceae</taxon>
        <taxon>Conchiformibius</taxon>
    </lineage>
</organism>
<dbReference type="SUPFAM" id="SSF46565">
    <property type="entry name" value="Chaperone J-domain"/>
    <property type="match status" value="1"/>
</dbReference>
<accession>A0A8T9MTP5</accession>
<evidence type="ECO:0008006" key="4">
    <source>
        <dbReference type="Google" id="ProtNLM"/>
    </source>
</evidence>
<dbReference type="RefSeq" id="WP_027010139.1">
    <property type="nucleotide sequence ID" value="NZ_CP091521.1"/>
</dbReference>
<keyword evidence="1" id="KW-1133">Transmembrane helix</keyword>
<sequence length="248" mass="27295">MINLFARLGVRPDADAAEIQKAITRAAQRQSVPLEELQKCKEWLLNPKTRAQYTQRLYAENPEVLTGLITEIAREVATQAVAEALAQPNQVETGASRRSTRRKNKLSDDLYCGFRLKKLIILGLSLIGALSIFLPWYSMPIVGSLNGSQNKQAWFSFVAFASIALSMFLTRASAFDGRTKTGMAVLALSSLGGNIAVRQKIYSKFNEHTGLADLGNLASAILKTEFGFYLNVGAGMVMLLVLFLMKED</sequence>
<feature type="transmembrane region" description="Helical" evidence="1">
    <location>
        <begin position="152"/>
        <end position="169"/>
    </location>
</feature>
<feature type="transmembrane region" description="Helical" evidence="1">
    <location>
        <begin position="119"/>
        <end position="137"/>
    </location>
</feature>
<dbReference type="InterPro" id="IPR036869">
    <property type="entry name" value="J_dom_sf"/>
</dbReference>
<reference evidence="2" key="2">
    <citation type="submission" date="2024-09" db="EMBL/GenBank/DDBJ databases">
        <authorList>
            <person name="Veyrier F.J."/>
        </authorList>
    </citation>
    <scope>NUCLEOTIDE SEQUENCE</scope>
    <source>
        <strain evidence="2">17694</strain>
    </source>
</reference>
<keyword evidence="3" id="KW-1185">Reference proteome</keyword>
<reference evidence="2" key="1">
    <citation type="journal article" date="2022" name="Res Sq">
        <title>Evolution of multicellular longitudinally dividing oral cavity symbionts (Neisseriaceae).</title>
        <authorList>
            <person name="Nyongesa S."/>
            <person name="Weber P."/>
            <person name="Bernet E."/>
            <person name="Pullido F."/>
            <person name="Nieckarz M."/>
            <person name="Delaby M."/>
            <person name="Nieves C."/>
            <person name="Viehboeck T."/>
            <person name="Krause N."/>
            <person name="Rivera-Millot A."/>
            <person name="Nakamura A."/>
            <person name="Vischer N."/>
            <person name="VanNieuwenhze M."/>
            <person name="Brun Y."/>
            <person name="Cava F."/>
            <person name="Bulgheresi S."/>
            <person name="Veyrier F."/>
        </authorList>
    </citation>
    <scope>NUCLEOTIDE SEQUENCE</scope>
    <source>
        <strain evidence="2">17694</strain>
    </source>
</reference>
<keyword evidence="1" id="KW-0472">Membrane</keyword>
<keyword evidence="1" id="KW-0812">Transmembrane</keyword>
<evidence type="ECO:0000313" key="2">
    <source>
        <dbReference type="EMBL" id="UOP04631.1"/>
    </source>
</evidence>